<accession>A0A1U7I2M3</accession>
<evidence type="ECO:0000313" key="2">
    <source>
        <dbReference type="EMBL" id="OKH30311.1"/>
    </source>
</evidence>
<dbReference type="AlphaFoldDB" id="A0A1U7I2M3"/>
<gene>
    <name evidence="2" type="ORF">NIES2119_31220</name>
</gene>
<protein>
    <submittedName>
        <fullName evidence="2">Uncharacterized protein</fullName>
    </submittedName>
</protein>
<proteinExistence type="predicted"/>
<organism evidence="2 3">
    <name type="scientific">[Phormidium ambiguum] IAM M-71</name>
    <dbReference type="NCBI Taxonomy" id="454136"/>
    <lineage>
        <taxon>Bacteria</taxon>
        <taxon>Bacillati</taxon>
        <taxon>Cyanobacteriota</taxon>
        <taxon>Cyanophyceae</taxon>
        <taxon>Oscillatoriophycideae</taxon>
        <taxon>Aerosakkonematales</taxon>
        <taxon>Aerosakkonemataceae</taxon>
        <taxon>Floridanema</taxon>
    </lineage>
</organism>
<feature type="region of interest" description="Disordered" evidence="1">
    <location>
        <begin position="219"/>
        <end position="241"/>
    </location>
</feature>
<evidence type="ECO:0000256" key="1">
    <source>
        <dbReference type="SAM" id="MobiDB-lite"/>
    </source>
</evidence>
<evidence type="ECO:0000313" key="3">
    <source>
        <dbReference type="Proteomes" id="UP000185860"/>
    </source>
</evidence>
<dbReference type="OrthoDB" id="438747at2"/>
<dbReference type="RefSeq" id="WP_073597381.1">
    <property type="nucleotide sequence ID" value="NZ_MRCE01000067.1"/>
</dbReference>
<comment type="caution">
    <text evidence="2">The sequence shown here is derived from an EMBL/GenBank/DDBJ whole genome shotgun (WGS) entry which is preliminary data.</text>
</comment>
<dbReference type="Proteomes" id="UP000185860">
    <property type="component" value="Unassembled WGS sequence"/>
</dbReference>
<sequence>MSLAIMQRFSSDHISRLKQIGLVFFEKIATDQTIAGESQDFYQGLLVGFDRAVKLIDEEDGVRSLSLLEAKIAKFIDTETNPSQADPNSTLAISDRNSFIGRLSPSYIAKLKQIGAEADLDSDIEEDCIRPKETQDFYHGCIAALDFAVSLAGEKYAYAQISLLKTNAAYFIDLNKDRERQVHIPEQKGLTSLKREHLYENQGLIDNWVRVDNEDYPIDKVDGSSKDSLSTQEESLDDQTIKQENREGGESNLDDLNASSHLSRQLLNLLESDIDSNDEIETERVNSKVQVEEKHRLEMENLLVDILLNNNQKLKQGNLNIIEDWTAFLEDGETIRVISNLGDRIVLRVNLEGEVQSALSYPDAEKLSATIKEQSQESDISFTTLEFAASNLSEDNFRNDATSSAAMDIQQVELAESILPTVQKAFDYVLNHFPERVEETDKYTRVRLGDLYDLIVSESENISISSLIAFRRGELIRVRGEELILAQGILSEDVEFWSTLAQRLDAITEKSNILPEDYVEIDKSNEIEI</sequence>
<reference evidence="2 3" key="1">
    <citation type="submission" date="2016-11" db="EMBL/GenBank/DDBJ databases">
        <title>Draft Genome Sequences of Nine Cyanobacterial Strains from Diverse Habitats.</title>
        <authorList>
            <person name="Zhu T."/>
            <person name="Hou S."/>
            <person name="Lu X."/>
            <person name="Hess W.R."/>
        </authorList>
    </citation>
    <scope>NUCLEOTIDE SEQUENCE [LARGE SCALE GENOMIC DNA]</scope>
    <source>
        <strain evidence="2 3">IAM M-71</strain>
    </source>
</reference>
<name>A0A1U7I2M3_9CYAN</name>
<dbReference type="EMBL" id="MRCE01000067">
    <property type="protein sequence ID" value="OKH30311.1"/>
    <property type="molecule type" value="Genomic_DNA"/>
</dbReference>